<evidence type="ECO:0000313" key="2">
    <source>
        <dbReference type="Proteomes" id="UP000257109"/>
    </source>
</evidence>
<evidence type="ECO:0008006" key="3">
    <source>
        <dbReference type="Google" id="ProtNLM"/>
    </source>
</evidence>
<accession>A0A371GY50</accession>
<gene>
    <name evidence="1" type="ORF">CR513_22105</name>
</gene>
<name>A0A371GY50_MUCPR</name>
<protein>
    <recommendedName>
        <fullName evidence="3">Reverse transcriptase domain-containing protein</fullName>
    </recommendedName>
</protein>
<sequence length="126" mass="14671">MNLPNIYRIHVHPSKVKKEVKQFFDNRFKECRWERPVLDGVPLEILGVVESILIIARFEEIKSVIWDCEGSKSLGPDGYIFQFIKSFWEILKLDVVRMVDEFHVNGRLPKGGISSFIALIPKKEDL</sequence>
<keyword evidence="2" id="KW-1185">Reference proteome</keyword>
<dbReference type="STRING" id="157652.A0A371GY50"/>
<organism evidence="1 2">
    <name type="scientific">Mucuna pruriens</name>
    <name type="common">Velvet bean</name>
    <name type="synonym">Dolichos pruriens</name>
    <dbReference type="NCBI Taxonomy" id="157652"/>
    <lineage>
        <taxon>Eukaryota</taxon>
        <taxon>Viridiplantae</taxon>
        <taxon>Streptophyta</taxon>
        <taxon>Embryophyta</taxon>
        <taxon>Tracheophyta</taxon>
        <taxon>Spermatophyta</taxon>
        <taxon>Magnoliopsida</taxon>
        <taxon>eudicotyledons</taxon>
        <taxon>Gunneridae</taxon>
        <taxon>Pentapetalae</taxon>
        <taxon>rosids</taxon>
        <taxon>fabids</taxon>
        <taxon>Fabales</taxon>
        <taxon>Fabaceae</taxon>
        <taxon>Papilionoideae</taxon>
        <taxon>50 kb inversion clade</taxon>
        <taxon>NPAAA clade</taxon>
        <taxon>indigoferoid/millettioid clade</taxon>
        <taxon>Phaseoleae</taxon>
        <taxon>Mucuna</taxon>
    </lineage>
</organism>
<reference evidence="1" key="1">
    <citation type="submission" date="2018-05" db="EMBL/GenBank/DDBJ databases">
        <title>Draft genome of Mucuna pruriens seed.</title>
        <authorList>
            <person name="Nnadi N.E."/>
            <person name="Vos R."/>
            <person name="Hasami M.H."/>
            <person name="Devisetty U.K."/>
            <person name="Aguiy J.C."/>
        </authorList>
    </citation>
    <scope>NUCLEOTIDE SEQUENCE [LARGE SCALE GENOMIC DNA]</scope>
    <source>
        <strain evidence="1">JCA_2017</strain>
    </source>
</reference>
<dbReference type="OrthoDB" id="1428983at2759"/>
<proteinExistence type="predicted"/>
<evidence type="ECO:0000313" key="1">
    <source>
        <dbReference type="EMBL" id="RDX95383.1"/>
    </source>
</evidence>
<feature type="non-terminal residue" evidence="1">
    <location>
        <position position="1"/>
    </location>
</feature>
<dbReference type="Proteomes" id="UP000257109">
    <property type="component" value="Unassembled WGS sequence"/>
</dbReference>
<dbReference type="AlphaFoldDB" id="A0A371GY50"/>
<comment type="caution">
    <text evidence="1">The sequence shown here is derived from an EMBL/GenBank/DDBJ whole genome shotgun (WGS) entry which is preliminary data.</text>
</comment>
<dbReference type="EMBL" id="QJKJ01004145">
    <property type="protein sequence ID" value="RDX95383.1"/>
    <property type="molecule type" value="Genomic_DNA"/>
</dbReference>